<dbReference type="InterPro" id="IPR007198">
    <property type="entry name" value="Ssl1-like"/>
</dbReference>
<dbReference type="GO" id="GO:0006351">
    <property type="term" value="P:DNA-templated transcription"/>
    <property type="evidence" value="ECO:0007669"/>
    <property type="project" value="InterPro"/>
</dbReference>
<evidence type="ECO:0000256" key="9">
    <source>
        <dbReference type="ARBA" id="ARBA00023204"/>
    </source>
</evidence>
<dbReference type="PIRSF" id="PIRSF015919">
    <property type="entry name" value="TFIIH_SSL1"/>
    <property type="match status" value="1"/>
</dbReference>
<dbReference type="InterPro" id="IPR002035">
    <property type="entry name" value="VWF_A"/>
</dbReference>
<evidence type="ECO:0000256" key="2">
    <source>
        <dbReference type="ARBA" id="ARBA00006092"/>
    </source>
</evidence>
<keyword evidence="4" id="KW-0227">DNA damage</keyword>
<dbReference type="Gene3D" id="3.30.40.10">
    <property type="entry name" value="Zinc/RING finger domain, C3HC4 (zinc finger)"/>
    <property type="match status" value="1"/>
</dbReference>
<accession>A0AAD8LHK9</accession>
<feature type="domain" description="VWFA" evidence="16">
    <location>
        <begin position="93"/>
        <end position="269"/>
    </location>
</feature>
<evidence type="ECO:0000256" key="7">
    <source>
        <dbReference type="ARBA" id="ARBA00023015"/>
    </source>
</evidence>
<dbReference type="Gene3D" id="3.40.50.410">
    <property type="entry name" value="von Willebrand factor, type A domain"/>
    <property type="match status" value="1"/>
</dbReference>
<organism evidence="17 18">
    <name type="scientific">Babesia gibsoni</name>
    <dbReference type="NCBI Taxonomy" id="33632"/>
    <lineage>
        <taxon>Eukaryota</taxon>
        <taxon>Sar</taxon>
        <taxon>Alveolata</taxon>
        <taxon>Apicomplexa</taxon>
        <taxon>Aconoidasida</taxon>
        <taxon>Piroplasmida</taxon>
        <taxon>Babesiidae</taxon>
        <taxon>Babesia</taxon>
    </lineage>
</organism>
<proteinExistence type="inferred from homology"/>
<evidence type="ECO:0000256" key="4">
    <source>
        <dbReference type="ARBA" id="ARBA00022763"/>
    </source>
</evidence>
<dbReference type="PANTHER" id="PTHR12695:SF2">
    <property type="entry name" value="GENERAL TRANSCRIPTION FACTOR IIH SUBUNIT 2-RELATED"/>
    <property type="match status" value="1"/>
</dbReference>
<dbReference type="InterPro" id="IPR004595">
    <property type="entry name" value="TFIIH_C1-like_dom"/>
</dbReference>
<gene>
    <name evidence="17" type="ORF">BgAZ_403790</name>
</gene>
<dbReference type="GO" id="GO:0005675">
    <property type="term" value="C:transcription factor TFIIH holo complex"/>
    <property type="evidence" value="ECO:0007669"/>
    <property type="project" value="UniProtKB-UniRule"/>
</dbReference>
<dbReference type="InterPro" id="IPR001841">
    <property type="entry name" value="Znf_RING"/>
</dbReference>
<keyword evidence="3 11" id="KW-0479">Metal-binding</keyword>
<sequence length="406" mass="45537">MGTYVPPKSFIVEELLTEFEQQLDIDEQREEEAYAQYAWEKDFDKSWEQLVDKDGVLQFVQQKDQIDTSASFERSIPEEDAQGAIPKRGVVRNIVIMFDISDGMREVDFKPDRLHCAFGAVKALIQGLFHQGPMTQLSLIALRNKRSTLISQLGSSPEEHIHLLDNVIKEGAEGAASLQNGLEMALAILASMPPYTTREIIVIFGSTKTFDPGNILATLQKLKESHITVNAISIAPEMYILKHICNETGGLYSVTKDANHLKKLLAGHTLPPKWKSWMEPILTKVGFPPMEKANTASLCVCHSTLTYKAYVCPQCHSKSCSIPTKCECCGLYLVSPPDISRMFHHLIPPKQFIQDTSSAKCISCNVDMSSGWRCPDCSHMFCDHCNTYIHQELQKCPVCFSYAAKR</sequence>
<evidence type="ECO:0000256" key="6">
    <source>
        <dbReference type="ARBA" id="ARBA00022833"/>
    </source>
</evidence>
<dbReference type="SMART" id="SM01047">
    <property type="entry name" value="C1_4"/>
    <property type="match status" value="1"/>
</dbReference>
<keyword evidence="6 11" id="KW-0862">Zinc</keyword>
<evidence type="ECO:0000256" key="8">
    <source>
        <dbReference type="ARBA" id="ARBA00023163"/>
    </source>
</evidence>
<evidence type="ECO:0000256" key="5">
    <source>
        <dbReference type="ARBA" id="ARBA00022771"/>
    </source>
</evidence>
<dbReference type="NCBIfam" id="TIGR00622">
    <property type="entry name" value="ssl1"/>
    <property type="match status" value="1"/>
</dbReference>
<dbReference type="GO" id="GO:0006357">
    <property type="term" value="P:regulation of transcription by RNA polymerase II"/>
    <property type="evidence" value="ECO:0007669"/>
    <property type="project" value="TreeGrafter"/>
</dbReference>
<dbReference type="FunFam" id="3.40.50.410:FF:000015">
    <property type="entry name" value="General transcription factor IIH subunit 2"/>
    <property type="match status" value="1"/>
</dbReference>
<comment type="similarity">
    <text evidence="2 11">Belongs to the GTF2H2 family.</text>
</comment>
<dbReference type="EMBL" id="JAVEPI010000004">
    <property type="protein sequence ID" value="KAK1442349.1"/>
    <property type="molecule type" value="Genomic_DNA"/>
</dbReference>
<dbReference type="InterPro" id="IPR013083">
    <property type="entry name" value="Znf_RING/FYVE/PHD"/>
</dbReference>
<keyword evidence="10 11" id="KW-0539">Nucleus</keyword>
<dbReference type="SUPFAM" id="SSF53300">
    <property type="entry name" value="vWA-like"/>
    <property type="match status" value="1"/>
</dbReference>
<dbReference type="GO" id="GO:0006289">
    <property type="term" value="P:nucleotide-excision repair"/>
    <property type="evidence" value="ECO:0007669"/>
    <property type="project" value="UniProtKB-UniRule"/>
</dbReference>
<dbReference type="InterPro" id="IPR012170">
    <property type="entry name" value="TFIIH_SSL1/p44"/>
</dbReference>
<evidence type="ECO:0000256" key="13">
    <source>
        <dbReference type="PROSITE-ProRule" id="PRU00094"/>
    </source>
</evidence>
<comment type="caution">
    <text evidence="17">The sequence shown here is derived from an EMBL/GenBank/DDBJ whole genome shotgun (WGS) entry which is preliminary data.</text>
</comment>
<dbReference type="Pfam" id="PF04056">
    <property type="entry name" value="Ssl1"/>
    <property type="match status" value="1"/>
</dbReference>
<reference evidence="17" key="1">
    <citation type="submission" date="2023-08" db="EMBL/GenBank/DDBJ databases">
        <title>Draft sequence of the Babesia gibsoni genome.</title>
        <authorList>
            <person name="Yamagishi J.Y."/>
            <person name="Xuan X.X."/>
        </authorList>
    </citation>
    <scope>NUCLEOTIDE SEQUENCE</scope>
    <source>
        <strain evidence="17">Azabu</strain>
    </source>
</reference>
<evidence type="ECO:0000256" key="1">
    <source>
        <dbReference type="ARBA" id="ARBA00004123"/>
    </source>
</evidence>
<comment type="subcellular location">
    <subcellularLocation>
        <location evidence="1 11">Nucleus</location>
    </subcellularLocation>
</comment>
<dbReference type="SMART" id="SM00327">
    <property type="entry name" value="VWA"/>
    <property type="match status" value="1"/>
</dbReference>
<feature type="domain" description="RING-type" evidence="14">
    <location>
        <begin position="361"/>
        <end position="399"/>
    </location>
</feature>
<keyword evidence="5 13" id="KW-0863">Zinc-finger</keyword>
<evidence type="ECO:0000259" key="16">
    <source>
        <dbReference type="PROSITE" id="PS50234"/>
    </source>
</evidence>
<evidence type="ECO:0000256" key="11">
    <source>
        <dbReference type="PIRNR" id="PIRNR015919"/>
    </source>
</evidence>
<keyword evidence="9" id="KW-0234">DNA repair</keyword>
<dbReference type="AlphaFoldDB" id="A0AAD8LHK9"/>
<dbReference type="SUPFAM" id="SSF57889">
    <property type="entry name" value="Cysteine-rich domain"/>
    <property type="match status" value="1"/>
</dbReference>
<dbReference type="Proteomes" id="UP001230268">
    <property type="component" value="Unassembled WGS sequence"/>
</dbReference>
<keyword evidence="7 11" id="KW-0805">Transcription regulation</keyword>
<dbReference type="InterPro" id="IPR046349">
    <property type="entry name" value="C1-like_sf"/>
</dbReference>
<keyword evidence="8 11" id="KW-0804">Transcription</keyword>
<name>A0AAD8LHK9_BABGI</name>
<evidence type="ECO:0000256" key="12">
    <source>
        <dbReference type="PIRSR" id="PIRSR015919-1"/>
    </source>
</evidence>
<dbReference type="PROSITE" id="PS50234">
    <property type="entry name" value="VWFA"/>
    <property type="match status" value="1"/>
</dbReference>
<feature type="domain" description="GATA-type" evidence="15">
    <location>
        <begin position="355"/>
        <end position="398"/>
    </location>
</feature>
<dbReference type="GO" id="GO:0043565">
    <property type="term" value="F:sequence-specific DNA binding"/>
    <property type="evidence" value="ECO:0007669"/>
    <property type="project" value="InterPro"/>
</dbReference>
<keyword evidence="18" id="KW-1185">Reference proteome</keyword>
<dbReference type="InterPro" id="IPR000679">
    <property type="entry name" value="Znf_GATA"/>
</dbReference>
<evidence type="ECO:0000259" key="14">
    <source>
        <dbReference type="PROSITE" id="PS50089"/>
    </source>
</evidence>
<protein>
    <recommendedName>
        <fullName evidence="11">General transcription factor IIH subunit</fullName>
    </recommendedName>
</protein>
<evidence type="ECO:0000313" key="18">
    <source>
        <dbReference type="Proteomes" id="UP001230268"/>
    </source>
</evidence>
<dbReference type="PROSITE" id="PS50089">
    <property type="entry name" value="ZF_RING_2"/>
    <property type="match status" value="1"/>
</dbReference>
<evidence type="ECO:0000256" key="3">
    <source>
        <dbReference type="ARBA" id="ARBA00022723"/>
    </source>
</evidence>
<dbReference type="InterPro" id="IPR036465">
    <property type="entry name" value="vWFA_dom_sf"/>
</dbReference>
<feature type="zinc finger region" description="C4-type" evidence="12">
    <location>
        <begin position="312"/>
        <end position="329"/>
    </location>
</feature>
<evidence type="ECO:0000256" key="10">
    <source>
        <dbReference type="ARBA" id="ARBA00023242"/>
    </source>
</evidence>
<evidence type="ECO:0000259" key="15">
    <source>
        <dbReference type="PROSITE" id="PS50114"/>
    </source>
</evidence>
<dbReference type="PANTHER" id="PTHR12695">
    <property type="entry name" value="GENERAL TRANSCRIPTION FACTOR IIH SUBUNIT 2"/>
    <property type="match status" value="1"/>
</dbReference>
<dbReference type="PROSITE" id="PS50114">
    <property type="entry name" value="GATA_ZN_FINGER_2"/>
    <property type="match status" value="1"/>
</dbReference>
<evidence type="ECO:0000313" key="17">
    <source>
        <dbReference type="EMBL" id="KAK1442349.1"/>
    </source>
</evidence>
<dbReference type="GO" id="GO:0000439">
    <property type="term" value="C:transcription factor TFIIH core complex"/>
    <property type="evidence" value="ECO:0007669"/>
    <property type="project" value="InterPro"/>
</dbReference>
<dbReference type="GO" id="GO:0008270">
    <property type="term" value="F:zinc ion binding"/>
    <property type="evidence" value="ECO:0007669"/>
    <property type="project" value="UniProtKB-UniRule"/>
</dbReference>